<gene>
    <name evidence="1" type="ORF">H4R21_005224</name>
</gene>
<accession>A0ACC1KTW6</accession>
<organism evidence="1 2">
    <name type="scientific">Coemansia helicoidea</name>
    <dbReference type="NCBI Taxonomy" id="1286919"/>
    <lineage>
        <taxon>Eukaryota</taxon>
        <taxon>Fungi</taxon>
        <taxon>Fungi incertae sedis</taxon>
        <taxon>Zoopagomycota</taxon>
        <taxon>Kickxellomycotina</taxon>
        <taxon>Kickxellomycetes</taxon>
        <taxon>Kickxellales</taxon>
        <taxon>Kickxellaceae</taxon>
        <taxon>Coemansia</taxon>
    </lineage>
</organism>
<dbReference type="Proteomes" id="UP001140087">
    <property type="component" value="Unassembled WGS sequence"/>
</dbReference>
<name>A0ACC1KTW6_9FUNG</name>
<evidence type="ECO:0000313" key="2">
    <source>
        <dbReference type="Proteomes" id="UP001140087"/>
    </source>
</evidence>
<sequence>SVQRNTFKCLKICARLSKLPSYSIQHMWQVIQKAYERVHEFTPPRANTIGLWHAKLSNRIRMMAVSPAADGSAPPRLPTVPPPELLDAHRREKLLPLPEVNATALNDARFNRKAGASGASYYLANPISRPSPQIMPPVSALVMPPPDTPADLALARLREPGSPTQPVVEEPDFLGLRAQETALGSDASVSTREAELAIIEHQLAELEQTPPHRMGPMLRAALNLLVELRFRLRLGLPRSSLAEENPLTAPRRIPVSGNADSEAAANEEQVIEYVLSRISTSRRNSALAQAAAAGHYAPLGLLPGAPPGMPMPPGPPPAVRNAPYRDTMPRSELRRRRGSDGASSSEDTSDSDRLTALSPRTAYADDSDDSDSPMTSRREPTPARALSPRHRTEASRHSHRRRRQLRRPRLAQGDE</sequence>
<proteinExistence type="predicted"/>
<feature type="non-terminal residue" evidence="1">
    <location>
        <position position="1"/>
    </location>
</feature>
<comment type="caution">
    <text evidence="1">The sequence shown here is derived from an EMBL/GenBank/DDBJ whole genome shotgun (WGS) entry which is preliminary data.</text>
</comment>
<dbReference type="EMBL" id="JANBUN010002256">
    <property type="protein sequence ID" value="KAJ2795159.1"/>
    <property type="molecule type" value="Genomic_DNA"/>
</dbReference>
<reference evidence="1" key="1">
    <citation type="submission" date="2022-07" db="EMBL/GenBank/DDBJ databases">
        <title>Phylogenomic reconstructions and comparative analyses of Kickxellomycotina fungi.</title>
        <authorList>
            <person name="Reynolds N.K."/>
            <person name="Stajich J.E."/>
            <person name="Barry K."/>
            <person name="Grigoriev I.V."/>
            <person name="Crous P."/>
            <person name="Smith M.E."/>
        </authorList>
    </citation>
    <scope>NUCLEOTIDE SEQUENCE</scope>
    <source>
        <strain evidence="1">BCRC 34780</strain>
    </source>
</reference>
<protein>
    <submittedName>
        <fullName evidence="1">Uncharacterized protein</fullName>
    </submittedName>
</protein>
<evidence type="ECO:0000313" key="1">
    <source>
        <dbReference type="EMBL" id="KAJ2795159.1"/>
    </source>
</evidence>
<keyword evidence="2" id="KW-1185">Reference proteome</keyword>